<protein>
    <submittedName>
        <fullName evidence="3">Helix-turn-helix domain-containing protein</fullName>
    </submittedName>
</protein>
<accession>A0A7X3MJ89</accession>
<dbReference type="InterPro" id="IPR011002">
    <property type="entry name" value="FliG_a-hlx"/>
</dbReference>
<reference evidence="3 4" key="1">
    <citation type="submission" date="2019-12" db="EMBL/GenBank/DDBJ databases">
        <title>Sporaefaciens musculi gen. nov., sp. nov., a novel bacterium isolated from the caecum of an obese mouse.</title>
        <authorList>
            <person name="Rasmussen T.S."/>
            <person name="Streidl T."/>
            <person name="Hitch T.C.A."/>
            <person name="Wortmann E."/>
            <person name="Deptula P."/>
            <person name="Hansen M."/>
            <person name="Nielsen D.S."/>
            <person name="Clavel T."/>
            <person name="Vogensen F.K."/>
        </authorList>
    </citation>
    <scope>NUCLEOTIDE SEQUENCE [LARGE SCALE GENOMIC DNA]</scope>
    <source>
        <strain evidence="3 4">WCA-9-b2</strain>
    </source>
</reference>
<keyword evidence="1" id="KW-0238">DNA-binding</keyword>
<dbReference type="PANTHER" id="PTHR46558:SF11">
    <property type="entry name" value="HTH-TYPE TRANSCRIPTIONAL REGULATOR XRE"/>
    <property type="match status" value="1"/>
</dbReference>
<dbReference type="RefSeq" id="WP_159752515.1">
    <property type="nucleotide sequence ID" value="NZ_CASZNZ010000233.1"/>
</dbReference>
<dbReference type="SUPFAM" id="SSF48029">
    <property type="entry name" value="FliG"/>
    <property type="match status" value="1"/>
</dbReference>
<organism evidence="3 4">
    <name type="scientific">Sporofaciens musculi</name>
    <dbReference type="NCBI Taxonomy" id="2681861"/>
    <lineage>
        <taxon>Bacteria</taxon>
        <taxon>Bacillati</taxon>
        <taxon>Bacillota</taxon>
        <taxon>Clostridia</taxon>
        <taxon>Lachnospirales</taxon>
        <taxon>Lachnospiraceae</taxon>
        <taxon>Sporofaciens</taxon>
    </lineage>
</organism>
<comment type="caution">
    <text evidence="3">The sequence shown here is derived from an EMBL/GenBank/DDBJ whole genome shotgun (WGS) entry which is preliminary data.</text>
</comment>
<dbReference type="Pfam" id="PF01706">
    <property type="entry name" value="FliG_C"/>
    <property type="match status" value="1"/>
</dbReference>
<dbReference type="SMART" id="SM00530">
    <property type="entry name" value="HTH_XRE"/>
    <property type="match status" value="1"/>
</dbReference>
<evidence type="ECO:0000256" key="1">
    <source>
        <dbReference type="ARBA" id="ARBA00023125"/>
    </source>
</evidence>
<dbReference type="InterPro" id="IPR010982">
    <property type="entry name" value="Lambda_DNA-bd_dom_sf"/>
</dbReference>
<gene>
    <name evidence="3" type="ORF">GN277_18530</name>
</gene>
<dbReference type="InterPro" id="IPR023087">
    <property type="entry name" value="Flg_Motor_Flig_C"/>
</dbReference>
<dbReference type="Gene3D" id="1.10.260.40">
    <property type="entry name" value="lambda repressor-like DNA-binding domains"/>
    <property type="match status" value="1"/>
</dbReference>
<evidence type="ECO:0000313" key="4">
    <source>
        <dbReference type="Proteomes" id="UP000460412"/>
    </source>
</evidence>
<dbReference type="PANTHER" id="PTHR46558">
    <property type="entry name" value="TRACRIPTIONAL REGULATORY PROTEIN-RELATED-RELATED"/>
    <property type="match status" value="1"/>
</dbReference>
<name>A0A7X3MJ89_9FIRM</name>
<dbReference type="Pfam" id="PF01381">
    <property type="entry name" value="HTH_3"/>
    <property type="match status" value="1"/>
</dbReference>
<dbReference type="SUPFAM" id="SSF47413">
    <property type="entry name" value="lambda repressor-like DNA-binding domains"/>
    <property type="match status" value="1"/>
</dbReference>
<dbReference type="EMBL" id="WUQX01000001">
    <property type="protein sequence ID" value="MXP77300.1"/>
    <property type="molecule type" value="Genomic_DNA"/>
</dbReference>
<evidence type="ECO:0000313" key="3">
    <source>
        <dbReference type="EMBL" id="MXP77300.1"/>
    </source>
</evidence>
<dbReference type="GO" id="GO:0003677">
    <property type="term" value="F:DNA binding"/>
    <property type="evidence" value="ECO:0007669"/>
    <property type="project" value="UniProtKB-KW"/>
</dbReference>
<feature type="domain" description="HTH cro/C1-type" evidence="2">
    <location>
        <begin position="10"/>
        <end position="64"/>
    </location>
</feature>
<dbReference type="AlphaFoldDB" id="A0A7X3MJ89"/>
<dbReference type="Gene3D" id="1.10.220.30">
    <property type="match status" value="1"/>
</dbReference>
<dbReference type="PROSITE" id="PS50943">
    <property type="entry name" value="HTH_CROC1"/>
    <property type="match status" value="1"/>
</dbReference>
<dbReference type="InterPro" id="IPR001387">
    <property type="entry name" value="Cro/C1-type_HTH"/>
</dbReference>
<sequence>MNMNIISKYLKFLRKSHSYTQDDLAQHLDISRQAVSKWETGVAIPDLEVLLKISRLYDITINDILEPQIQPQRITDFEQISTISEKELKEVLKQFDADSLVTALMGASPETNSFCERLFPDVAFEMIRNNIGRIKIETVEDMQNQIISMINLQKADKEL</sequence>
<dbReference type="Proteomes" id="UP000460412">
    <property type="component" value="Unassembled WGS sequence"/>
</dbReference>
<dbReference type="CDD" id="cd00093">
    <property type="entry name" value="HTH_XRE"/>
    <property type="match status" value="1"/>
</dbReference>
<evidence type="ECO:0000259" key="2">
    <source>
        <dbReference type="PROSITE" id="PS50943"/>
    </source>
</evidence>
<keyword evidence="4" id="KW-1185">Reference proteome</keyword>
<proteinExistence type="predicted"/>